<dbReference type="RefSeq" id="WP_119436091.1">
    <property type="nucleotide sequence ID" value="NZ_QWGR01000001.1"/>
</dbReference>
<keyword evidence="8" id="KW-1185">Reference proteome</keyword>
<organism evidence="7 8">
    <name type="scientific">Maribellus luteus</name>
    <dbReference type="NCBI Taxonomy" id="2305463"/>
    <lineage>
        <taxon>Bacteria</taxon>
        <taxon>Pseudomonadati</taxon>
        <taxon>Bacteroidota</taxon>
        <taxon>Bacteroidia</taxon>
        <taxon>Marinilabiliales</taxon>
        <taxon>Prolixibacteraceae</taxon>
        <taxon>Maribellus</taxon>
    </lineage>
</organism>
<dbReference type="PANTHER" id="PTHR33931:SF2">
    <property type="entry name" value="HOLIN-LIKE PROTEIN CIDA"/>
    <property type="match status" value="1"/>
</dbReference>
<dbReference type="AlphaFoldDB" id="A0A399T721"/>
<feature type="transmembrane region" description="Helical" evidence="6">
    <location>
        <begin position="30"/>
        <end position="47"/>
    </location>
</feature>
<evidence type="ECO:0000256" key="5">
    <source>
        <dbReference type="ARBA" id="ARBA00023136"/>
    </source>
</evidence>
<evidence type="ECO:0000256" key="2">
    <source>
        <dbReference type="ARBA" id="ARBA00022475"/>
    </source>
</evidence>
<name>A0A399T721_9BACT</name>
<dbReference type="PANTHER" id="PTHR33931">
    <property type="entry name" value="HOLIN-LIKE PROTEIN CIDA-RELATED"/>
    <property type="match status" value="1"/>
</dbReference>
<evidence type="ECO:0000256" key="3">
    <source>
        <dbReference type="ARBA" id="ARBA00022692"/>
    </source>
</evidence>
<comment type="subcellular location">
    <subcellularLocation>
        <location evidence="1">Cell membrane</location>
        <topology evidence="1">Multi-pass membrane protein</topology>
    </subcellularLocation>
</comment>
<keyword evidence="5 6" id="KW-0472">Membrane</keyword>
<feature type="transmembrane region" description="Helical" evidence="6">
    <location>
        <begin position="59"/>
        <end position="78"/>
    </location>
</feature>
<proteinExistence type="predicted"/>
<reference evidence="7 8" key="1">
    <citation type="submission" date="2018-08" db="EMBL/GenBank/DDBJ databases">
        <title>Pallidiluteibacterium maritimus gen. nov., sp. nov., isolated from coastal sediment.</title>
        <authorList>
            <person name="Zhou L.Y."/>
        </authorList>
    </citation>
    <scope>NUCLEOTIDE SEQUENCE [LARGE SCALE GENOMIC DNA]</scope>
    <source>
        <strain evidence="7 8">XSD2</strain>
    </source>
</reference>
<gene>
    <name evidence="7" type="ORF">D1614_01420</name>
</gene>
<dbReference type="Proteomes" id="UP000265926">
    <property type="component" value="Unassembled WGS sequence"/>
</dbReference>
<dbReference type="GO" id="GO:0005886">
    <property type="term" value="C:plasma membrane"/>
    <property type="evidence" value="ECO:0007669"/>
    <property type="project" value="UniProtKB-SubCell"/>
</dbReference>
<evidence type="ECO:0000313" key="7">
    <source>
        <dbReference type="EMBL" id="RIJ50622.1"/>
    </source>
</evidence>
<accession>A0A399T721</accession>
<evidence type="ECO:0000256" key="1">
    <source>
        <dbReference type="ARBA" id="ARBA00004651"/>
    </source>
</evidence>
<sequence>MKVFKQLFIILGINLAGDLLSRYLHLPIPGSITGMILLLVLLLTGVLKEKHIRETADFMIQNMGFFFIPATVGVLVSYHALDGYYFQTALVVVLSTVIVLSVTALSTQLLINLKEKWKR</sequence>
<dbReference type="Pfam" id="PF03788">
    <property type="entry name" value="LrgA"/>
    <property type="match status" value="1"/>
</dbReference>
<comment type="caution">
    <text evidence="7">The sequence shown here is derived from an EMBL/GenBank/DDBJ whole genome shotgun (WGS) entry which is preliminary data.</text>
</comment>
<dbReference type="OrthoDB" id="3176438at2"/>
<dbReference type="InterPro" id="IPR005538">
    <property type="entry name" value="LrgA/CidA"/>
</dbReference>
<protein>
    <submittedName>
        <fullName evidence="7">CidA/LrgA family protein</fullName>
    </submittedName>
</protein>
<keyword evidence="3 6" id="KW-0812">Transmembrane</keyword>
<dbReference type="EMBL" id="QWGR01000001">
    <property type="protein sequence ID" value="RIJ50622.1"/>
    <property type="molecule type" value="Genomic_DNA"/>
</dbReference>
<evidence type="ECO:0000313" key="8">
    <source>
        <dbReference type="Proteomes" id="UP000265926"/>
    </source>
</evidence>
<evidence type="ECO:0000256" key="6">
    <source>
        <dbReference type="SAM" id="Phobius"/>
    </source>
</evidence>
<evidence type="ECO:0000256" key="4">
    <source>
        <dbReference type="ARBA" id="ARBA00022989"/>
    </source>
</evidence>
<feature type="transmembrane region" description="Helical" evidence="6">
    <location>
        <begin position="84"/>
        <end position="111"/>
    </location>
</feature>
<keyword evidence="4 6" id="KW-1133">Transmembrane helix</keyword>
<keyword evidence="2" id="KW-1003">Cell membrane</keyword>